<feature type="domain" description="Cation efflux protein cytoplasmic" evidence="11">
    <location>
        <begin position="226"/>
        <end position="299"/>
    </location>
</feature>
<comment type="similarity">
    <text evidence="2">Belongs to the cation diffusion facilitator (CDF) transporter (TC 2.A.4) family. SLC30A subfamily.</text>
</comment>
<dbReference type="InterPro" id="IPR027469">
    <property type="entry name" value="Cation_efflux_TMD_sf"/>
</dbReference>
<dbReference type="InterPro" id="IPR050681">
    <property type="entry name" value="CDF/SLC30A"/>
</dbReference>
<organism evidence="12 13">
    <name type="scientific">Schumannella soli</name>
    <dbReference type="NCBI Taxonomy" id="2590779"/>
    <lineage>
        <taxon>Bacteria</taxon>
        <taxon>Bacillati</taxon>
        <taxon>Actinomycetota</taxon>
        <taxon>Actinomycetes</taxon>
        <taxon>Micrococcales</taxon>
        <taxon>Microbacteriaceae</taxon>
        <taxon>Schumannella</taxon>
    </lineage>
</organism>
<feature type="transmembrane region" description="Helical" evidence="9">
    <location>
        <begin position="193"/>
        <end position="212"/>
    </location>
</feature>
<dbReference type="GO" id="GO:0005886">
    <property type="term" value="C:plasma membrane"/>
    <property type="evidence" value="ECO:0007669"/>
    <property type="project" value="TreeGrafter"/>
</dbReference>
<proteinExistence type="inferred from homology"/>
<dbReference type="RefSeq" id="WP_141161712.1">
    <property type="nucleotide sequence ID" value="NZ_VHQG01000001.1"/>
</dbReference>
<feature type="transmembrane region" description="Helical" evidence="9">
    <location>
        <begin position="134"/>
        <end position="152"/>
    </location>
</feature>
<evidence type="ECO:0000256" key="8">
    <source>
        <dbReference type="SAM" id="MobiDB-lite"/>
    </source>
</evidence>
<feature type="transmembrane region" description="Helical" evidence="9">
    <location>
        <begin position="30"/>
        <end position="51"/>
    </location>
</feature>
<feature type="region of interest" description="Disordered" evidence="8">
    <location>
        <begin position="1"/>
        <end position="20"/>
    </location>
</feature>
<keyword evidence="13" id="KW-1185">Reference proteome</keyword>
<evidence type="ECO:0000256" key="9">
    <source>
        <dbReference type="SAM" id="Phobius"/>
    </source>
</evidence>
<dbReference type="OrthoDB" id="9809646at2"/>
<dbReference type="SUPFAM" id="SSF161111">
    <property type="entry name" value="Cation efflux protein transmembrane domain-like"/>
    <property type="match status" value="1"/>
</dbReference>
<dbReference type="SUPFAM" id="SSF160240">
    <property type="entry name" value="Cation efflux protein cytoplasmic domain-like"/>
    <property type="match status" value="1"/>
</dbReference>
<dbReference type="NCBIfam" id="TIGR01297">
    <property type="entry name" value="CDF"/>
    <property type="match status" value="1"/>
</dbReference>
<dbReference type="Pfam" id="PF01545">
    <property type="entry name" value="Cation_efflux"/>
    <property type="match status" value="1"/>
</dbReference>
<feature type="transmembrane region" description="Helical" evidence="9">
    <location>
        <begin position="63"/>
        <end position="81"/>
    </location>
</feature>
<reference evidence="12 13" key="1">
    <citation type="submission" date="2019-06" db="EMBL/GenBank/DDBJ databases">
        <authorList>
            <person name="Li F."/>
        </authorList>
    </citation>
    <scope>NUCLEOTIDE SEQUENCE [LARGE SCALE GENOMIC DNA]</scope>
    <source>
        <strain evidence="12 13">10F1D-1</strain>
    </source>
</reference>
<name>A0A506XW96_9MICO</name>
<gene>
    <name evidence="12" type="ORF">FJ657_00275</name>
</gene>
<keyword evidence="5 9" id="KW-1133">Transmembrane helix</keyword>
<evidence type="ECO:0000256" key="4">
    <source>
        <dbReference type="ARBA" id="ARBA00022692"/>
    </source>
</evidence>
<comment type="caution">
    <text evidence="12">The sequence shown here is derived from an EMBL/GenBank/DDBJ whole genome shotgun (WGS) entry which is preliminary data.</text>
</comment>
<sequence length="310" mass="32367">MGTGHSHGPAIGAEPPGGAGGSAGSRHLRALIIAVALTGAFMVVEFVVGFATNSLALISDAGHMGTDVLGLAMALTAILLARRPATAQRTYGLYRLEVLAALANGVLLFGVAGYVIVEAVLRFGDPPHVPGPPLLVTAIVGLAVNVVSFLLLRTGARDSINLRGAMLEVLGDMLGSVGVIVAAIILWTTGWPWADPIIGVGIGLFILPRTFLLTRQALRILLEVAPKHVDVPKLVARIEALPGVDSVHDLHVWTLTSGIENCTGHVRVAEGADYATVLESTQAVLDENGIHHATIQCEPATFRGERELPV</sequence>
<dbReference type="InterPro" id="IPR058533">
    <property type="entry name" value="Cation_efflux_TM"/>
</dbReference>
<evidence type="ECO:0000313" key="13">
    <source>
        <dbReference type="Proteomes" id="UP000316252"/>
    </source>
</evidence>
<evidence type="ECO:0000259" key="10">
    <source>
        <dbReference type="Pfam" id="PF01545"/>
    </source>
</evidence>
<evidence type="ECO:0000256" key="1">
    <source>
        <dbReference type="ARBA" id="ARBA00004141"/>
    </source>
</evidence>
<dbReference type="GO" id="GO:0005385">
    <property type="term" value="F:zinc ion transmembrane transporter activity"/>
    <property type="evidence" value="ECO:0007669"/>
    <property type="project" value="TreeGrafter"/>
</dbReference>
<feature type="transmembrane region" description="Helical" evidence="9">
    <location>
        <begin position="93"/>
        <end position="114"/>
    </location>
</feature>
<dbReference type="InterPro" id="IPR002524">
    <property type="entry name" value="Cation_efflux"/>
</dbReference>
<keyword evidence="7 9" id="KW-0472">Membrane</keyword>
<dbReference type="Gene3D" id="1.20.1510.10">
    <property type="entry name" value="Cation efflux protein transmembrane domain"/>
    <property type="match status" value="1"/>
</dbReference>
<dbReference type="InterPro" id="IPR036837">
    <property type="entry name" value="Cation_efflux_CTD_sf"/>
</dbReference>
<keyword evidence="3" id="KW-0813">Transport</keyword>
<evidence type="ECO:0000256" key="5">
    <source>
        <dbReference type="ARBA" id="ARBA00022989"/>
    </source>
</evidence>
<evidence type="ECO:0000256" key="7">
    <source>
        <dbReference type="ARBA" id="ARBA00023136"/>
    </source>
</evidence>
<dbReference type="Pfam" id="PF16916">
    <property type="entry name" value="ZT_dimer"/>
    <property type="match status" value="1"/>
</dbReference>
<feature type="transmembrane region" description="Helical" evidence="9">
    <location>
        <begin position="164"/>
        <end position="187"/>
    </location>
</feature>
<dbReference type="InterPro" id="IPR027470">
    <property type="entry name" value="Cation_efflux_CTD"/>
</dbReference>
<protein>
    <submittedName>
        <fullName evidence="12">Cation transporter</fullName>
    </submittedName>
</protein>
<dbReference type="PANTHER" id="PTHR11562">
    <property type="entry name" value="CATION EFFLUX PROTEIN/ ZINC TRANSPORTER"/>
    <property type="match status" value="1"/>
</dbReference>
<keyword evidence="4 9" id="KW-0812">Transmembrane</keyword>
<evidence type="ECO:0000313" key="12">
    <source>
        <dbReference type="EMBL" id="TPW77184.1"/>
    </source>
</evidence>
<dbReference type="Proteomes" id="UP000316252">
    <property type="component" value="Unassembled WGS sequence"/>
</dbReference>
<evidence type="ECO:0000256" key="3">
    <source>
        <dbReference type="ARBA" id="ARBA00022448"/>
    </source>
</evidence>
<dbReference type="AlphaFoldDB" id="A0A506XW96"/>
<evidence type="ECO:0000259" key="11">
    <source>
        <dbReference type="Pfam" id="PF16916"/>
    </source>
</evidence>
<feature type="domain" description="Cation efflux protein transmembrane" evidence="10">
    <location>
        <begin position="31"/>
        <end position="222"/>
    </location>
</feature>
<accession>A0A506XW96</accession>
<evidence type="ECO:0000256" key="6">
    <source>
        <dbReference type="ARBA" id="ARBA00023065"/>
    </source>
</evidence>
<evidence type="ECO:0000256" key="2">
    <source>
        <dbReference type="ARBA" id="ARBA00008873"/>
    </source>
</evidence>
<dbReference type="EMBL" id="VHQG01000001">
    <property type="protein sequence ID" value="TPW77184.1"/>
    <property type="molecule type" value="Genomic_DNA"/>
</dbReference>
<dbReference type="PANTHER" id="PTHR11562:SF17">
    <property type="entry name" value="RE54080P-RELATED"/>
    <property type="match status" value="1"/>
</dbReference>
<keyword evidence="6" id="KW-0406">Ion transport</keyword>
<comment type="subcellular location">
    <subcellularLocation>
        <location evidence="1">Membrane</location>
        <topology evidence="1">Multi-pass membrane protein</topology>
    </subcellularLocation>
</comment>